<comment type="caution">
    <text evidence="2">The sequence shown here is derived from an EMBL/GenBank/DDBJ whole genome shotgun (WGS) entry which is preliminary data.</text>
</comment>
<feature type="domain" description="VWDE-like Ig-like" evidence="1">
    <location>
        <begin position="26"/>
        <end position="128"/>
    </location>
</feature>
<dbReference type="SUPFAM" id="SSF48726">
    <property type="entry name" value="Immunoglobulin"/>
    <property type="match status" value="1"/>
</dbReference>
<reference evidence="2 3" key="1">
    <citation type="submission" date="2021-06" db="EMBL/GenBank/DDBJ databases">
        <authorList>
            <person name="Palmer J.M."/>
        </authorList>
    </citation>
    <scope>NUCLEOTIDE SEQUENCE [LARGE SCALE GENOMIC DNA]</scope>
    <source>
        <strain evidence="2 3">GA_2019</strain>
        <tissue evidence="2">Muscle</tissue>
    </source>
</reference>
<feature type="non-terminal residue" evidence="2">
    <location>
        <position position="131"/>
    </location>
</feature>
<evidence type="ECO:0000259" key="1">
    <source>
        <dbReference type="Pfam" id="PF25776"/>
    </source>
</evidence>
<accession>A0ABV0NBW8</accession>
<dbReference type="Proteomes" id="UP001476798">
    <property type="component" value="Unassembled WGS sequence"/>
</dbReference>
<dbReference type="InterPro" id="IPR036179">
    <property type="entry name" value="Ig-like_dom_sf"/>
</dbReference>
<evidence type="ECO:0000313" key="2">
    <source>
        <dbReference type="EMBL" id="MEQ2168891.1"/>
    </source>
</evidence>
<dbReference type="EMBL" id="JAHRIO010031689">
    <property type="protein sequence ID" value="MEQ2168891.1"/>
    <property type="molecule type" value="Genomic_DNA"/>
</dbReference>
<gene>
    <name evidence="2" type="ORF">GOODEAATRI_019313</name>
</gene>
<organism evidence="2 3">
    <name type="scientific">Goodea atripinnis</name>
    <dbReference type="NCBI Taxonomy" id="208336"/>
    <lineage>
        <taxon>Eukaryota</taxon>
        <taxon>Metazoa</taxon>
        <taxon>Chordata</taxon>
        <taxon>Craniata</taxon>
        <taxon>Vertebrata</taxon>
        <taxon>Euteleostomi</taxon>
        <taxon>Actinopterygii</taxon>
        <taxon>Neopterygii</taxon>
        <taxon>Teleostei</taxon>
        <taxon>Neoteleostei</taxon>
        <taxon>Acanthomorphata</taxon>
        <taxon>Ovalentaria</taxon>
        <taxon>Atherinomorphae</taxon>
        <taxon>Cyprinodontiformes</taxon>
        <taxon>Goodeidae</taxon>
        <taxon>Goodea</taxon>
    </lineage>
</organism>
<dbReference type="Pfam" id="PF25776">
    <property type="entry name" value="Ig_VWDE"/>
    <property type="match status" value="1"/>
</dbReference>
<sequence>MSETLPTVSPLCGPDEVNVGGLCKTKQPPALSVPVIVSEVKGNTVHLKCSFDSSSSSSLGYVVTWSRLSPEGRKEELRQETTIHTSAFIELDGFNLRLGNKIYCSSSSFLLESPDNWSTPVESQEFLAGIK</sequence>
<protein>
    <recommendedName>
        <fullName evidence="1">VWDE-like Ig-like domain-containing protein</fullName>
    </recommendedName>
</protein>
<name>A0ABV0NBW8_9TELE</name>
<evidence type="ECO:0000313" key="3">
    <source>
        <dbReference type="Proteomes" id="UP001476798"/>
    </source>
</evidence>
<proteinExistence type="predicted"/>
<dbReference type="InterPro" id="IPR057885">
    <property type="entry name" value="Ig_VWDE"/>
</dbReference>
<keyword evidence="3" id="KW-1185">Reference proteome</keyword>